<evidence type="ECO:0000313" key="3">
    <source>
        <dbReference type="EMBL" id="PNH02716.1"/>
    </source>
</evidence>
<gene>
    <name evidence="3" type="ORF">TSOC_011279</name>
</gene>
<evidence type="ECO:0000256" key="1">
    <source>
        <dbReference type="ARBA" id="ARBA00007448"/>
    </source>
</evidence>
<dbReference type="AlphaFoldDB" id="A0A2J7ZR40"/>
<comment type="similarity">
    <text evidence="1">Belongs to the AAA ATPase family. BCS1 subfamily.</text>
</comment>
<proteinExistence type="inferred from homology"/>
<dbReference type="OrthoDB" id="10251412at2759"/>
<sequence length="245" mass="27829">MYRSNFTRRYPNRQIDCAYVAQVTLSSTTLRVHAILAFVQDCVRRKKASTKGVLGTSLWVFQQYLPQHGMHMRGRMEFSRRKLKSTRTLANVFLVADVERALVTRLTFFETRQDWYQLNGVPHTLGIMLHGPPGSGKTSTIKAIANKCKRHIVTVNLSCIASKDELYDIFTTDTVSDVGGQSVELPINRRLFVIEDIDCMLSVVLQRQFGQEKINETKEKKEEKTFTLSDLLNVLDGLSTRPAAA</sequence>
<evidence type="ECO:0000259" key="2">
    <source>
        <dbReference type="SMART" id="SM00382"/>
    </source>
</evidence>
<dbReference type="InterPro" id="IPR003959">
    <property type="entry name" value="ATPase_AAA_core"/>
</dbReference>
<dbReference type="EMBL" id="PGGS01000606">
    <property type="protein sequence ID" value="PNH02716.1"/>
    <property type="molecule type" value="Genomic_DNA"/>
</dbReference>
<dbReference type="InterPro" id="IPR003593">
    <property type="entry name" value="AAA+_ATPase"/>
</dbReference>
<dbReference type="InterPro" id="IPR050747">
    <property type="entry name" value="Mitochondrial_chaperone_BCS1"/>
</dbReference>
<dbReference type="SUPFAM" id="SSF52540">
    <property type="entry name" value="P-loop containing nucleoside triphosphate hydrolases"/>
    <property type="match status" value="1"/>
</dbReference>
<dbReference type="InterPro" id="IPR027417">
    <property type="entry name" value="P-loop_NTPase"/>
</dbReference>
<dbReference type="GO" id="GO:0005524">
    <property type="term" value="F:ATP binding"/>
    <property type="evidence" value="ECO:0007669"/>
    <property type="project" value="InterPro"/>
</dbReference>
<organism evidence="3 4">
    <name type="scientific">Tetrabaena socialis</name>
    <dbReference type="NCBI Taxonomy" id="47790"/>
    <lineage>
        <taxon>Eukaryota</taxon>
        <taxon>Viridiplantae</taxon>
        <taxon>Chlorophyta</taxon>
        <taxon>core chlorophytes</taxon>
        <taxon>Chlorophyceae</taxon>
        <taxon>CS clade</taxon>
        <taxon>Chlamydomonadales</taxon>
        <taxon>Tetrabaenaceae</taxon>
        <taxon>Tetrabaena</taxon>
    </lineage>
</organism>
<evidence type="ECO:0000313" key="4">
    <source>
        <dbReference type="Proteomes" id="UP000236333"/>
    </source>
</evidence>
<reference evidence="3 4" key="1">
    <citation type="journal article" date="2017" name="Mol. Biol. Evol.">
        <title>The 4-celled Tetrabaena socialis nuclear genome reveals the essential components for genetic control of cell number at the origin of multicellularity in the volvocine lineage.</title>
        <authorList>
            <person name="Featherston J."/>
            <person name="Arakaki Y."/>
            <person name="Hanschen E.R."/>
            <person name="Ferris P.J."/>
            <person name="Michod R.E."/>
            <person name="Olson B.J.S.C."/>
            <person name="Nozaki H."/>
            <person name="Durand P.M."/>
        </authorList>
    </citation>
    <scope>NUCLEOTIDE SEQUENCE [LARGE SCALE GENOMIC DNA]</scope>
    <source>
        <strain evidence="3 4">NIES-571</strain>
    </source>
</reference>
<comment type="caution">
    <text evidence="3">The sequence shown here is derived from an EMBL/GenBank/DDBJ whole genome shotgun (WGS) entry which is preliminary data.</text>
</comment>
<dbReference type="Pfam" id="PF00004">
    <property type="entry name" value="AAA"/>
    <property type="match status" value="1"/>
</dbReference>
<name>A0A2J7ZR40_9CHLO</name>
<protein>
    <submittedName>
        <fullName evidence="3">Mitochondrial chaperone BCS1</fullName>
    </submittedName>
</protein>
<dbReference type="Proteomes" id="UP000236333">
    <property type="component" value="Unassembled WGS sequence"/>
</dbReference>
<keyword evidence="4" id="KW-1185">Reference proteome</keyword>
<dbReference type="PANTHER" id="PTHR23070">
    <property type="entry name" value="BCS1 AAA-TYPE ATPASE"/>
    <property type="match status" value="1"/>
</dbReference>
<dbReference type="GO" id="GO:0016887">
    <property type="term" value="F:ATP hydrolysis activity"/>
    <property type="evidence" value="ECO:0007669"/>
    <property type="project" value="InterPro"/>
</dbReference>
<dbReference type="SMART" id="SM00382">
    <property type="entry name" value="AAA"/>
    <property type="match status" value="1"/>
</dbReference>
<dbReference type="Gene3D" id="3.40.50.300">
    <property type="entry name" value="P-loop containing nucleotide triphosphate hydrolases"/>
    <property type="match status" value="1"/>
</dbReference>
<accession>A0A2J7ZR40</accession>
<feature type="domain" description="AAA+ ATPase" evidence="2">
    <location>
        <begin position="123"/>
        <end position="238"/>
    </location>
</feature>